<evidence type="ECO:0000259" key="5">
    <source>
        <dbReference type="PROSITE" id="PS50835"/>
    </source>
</evidence>
<protein>
    <recommendedName>
        <fullName evidence="5">Ig-like domain-containing protein</fullName>
    </recommendedName>
</protein>
<feature type="region of interest" description="Disordered" evidence="3">
    <location>
        <begin position="133"/>
        <end position="189"/>
    </location>
</feature>
<evidence type="ECO:0000256" key="3">
    <source>
        <dbReference type="SAM" id="MobiDB-lite"/>
    </source>
</evidence>
<dbReference type="Pfam" id="PF07686">
    <property type="entry name" value="V-set"/>
    <property type="match status" value="1"/>
</dbReference>
<evidence type="ECO:0000256" key="2">
    <source>
        <dbReference type="ARBA" id="ARBA00022859"/>
    </source>
</evidence>
<reference evidence="6 7" key="1">
    <citation type="journal article" date="2008" name="Nature">
        <title>Genome analysis of the platypus reveals unique signatures of evolution.</title>
        <authorList>
            <person name="Warren W.C."/>
            <person name="Hillier L.W."/>
            <person name="Marshall Graves J.A."/>
            <person name="Birney E."/>
            <person name="Ponting C.P."/>
            <person name="Grutzner F."/>
            <person name="Belov K."/>
            <person name="Miller W."/>
            <person name="Clarke L."/>
            <person name="Chinwalla A.T."/>
            <person name="Yang S.P."/>
            <person name="Heger A."/>
            <person name="Locke D.P."/>
            <person name="Miethke P."/>
            <person name="Waters P.D."/>
            <person name="Veyrunes F."/>
            <person name="Fulton L."/>
            <person name="Fulton B."/>
            <person name="Graves T."/>
            <person name="Wallis J."/>
            <person name="Puente X.S."/>
            <person name="Lopez-Otin C."/>
            <person name="Ordonez G.R."/>
            <person name="Eichler E.E."/>
            <person name="Chen L."/>
            <person name="Cheng Z."/>
            <person name="Deakin J.E."/>
            <person name="Alsop A."/>
            <person name="Thompson K."/>
            <person name="Kirby P."/>
            <person name="Papenfuss A.T."/>
            <person name="Wakefield M.J."/>
            <person name="Olender T."/>
            <person name="Lancet D."/>
            <person name="Huttley G.A."/>
            <person name="Smit A.F."/>
            <person name="Pask A."/>
            <person name="Temple-Smith P."/>
            <person name="Batzer M.A."/>
            <person name="Walker J.A."/>
            <person name="Konkel M.K."/>
            <person name="Harris R.S."/>
            <person name="Whittington C.M."/>
            <person name="Wong E.S."/>
            <person name="Gemmell N.J."/>
            <person name="Buschiazzo E."/>
            <person name="Vargas Jentzsch I.M."/>
            <person name="Merkel A."/>
            <person name="Schmitz J."/>
            <person name="Zemann A."/>
            <person name="Churakov G."/>
            <person name="Kriegs J.O."/>
            <person name="Brosius J."/>
            <person name="Murchison E.P."/>
            <person name="Sachidanandam R."/>
            <person name="Smith C."/>
            <person name="Hannon G.J."/>
            <person name="Tsend-Ayush E."/>
            <person name="McMillan D."/>
            <person name="Attenborough R."/>
            <person name="Rens W."/>
            <person name="Ferguson-Smith M."/>
            <person name="Lefevre C.M."/>
            <person name="Sharp J.A."/>
            <person name="Nicholas K.R."/>
            <person name="Ray D.A."/>
            <person name="Kube M."/>
            <person name="Reinhardt R."/>
            <person name="Pringle T.H."/>
            <person name="Taylor J."/>
            <person name="Jones R.C."/>
            <person name="Nixon B."/>
            <person name="Dacheux J.L."/>
            <person name="Niwa H."/>
            <person name="Sekita Y."/>
            <person name="Huang X."/>
            <person name="Stark A."/>
            <person name="Kheradpour P."/>
            <person name="Kellis M."/>
            <person name="Flicek P."/>
            <person name="Chen Y."/>
            <person name="Webber C."/>
            <person name="Hardison R."/>
            <person name="Nelson J."/>
            <person name="Hallsworth-Pepin K."/>
            <person name="Delehaunty K."/>
            <person name="Markovic C."/>
            <person name="Minx P."/>
            <person name="Feng Y."/>
            <person name="Kremitzki C."/>
            <person name="Mitreva M."/>
            <person name="Glasscock J."/>
            <person name="Wylie T."/>
            <person name="Wohldmann P."/>
            <person name="Thiru P."/>
            <person name="Nhan M.N."/>
            <person name="Pohl C.S."/>
            <person name="Smith S.M."/>
            <person name="Hou S."/>
            <person name="Nefedov M."/>
            <person name="de Jong P.J."/>
            <person name="Renfree M.B."/>
            <person name="Mardis E.R."/>
            <person name="Wilson R.K."/>
        </authorList>
    </citation>
    <scope>NUCLEOTIDE SEQUENCE [LARGE SCALE GENOMIC DNA]</scope>
    <source>
        <strain evidence="6 7">Glennie</strain>
    </source>
</reference>
<accession>A0A6I8N4H2</accession>
<dbReference type="PROSITE" id="PS50835">
    <property type="entry name" value="IG_LIKE"/>
    <property type="match status" value="1"/>
</dbReference>
<evidence type="ECO:0000256" key="1">
    <source>
        <dbReference type="ARBA" id="ARBA00022729"/>
    </source>
</evidence>
<dbReference type="GO" id="GO:0002376">
    <property type="term" value="P:immune system process"/>
    <property type="evidence" value="ECO:0007669"/>
    <property type="project" value="UniProtKB-KW"/>
</dbReference>
<dbReference type="Proteomes" id="UP000002279">
    <property type="component" value="Chromosome 2"/>
</dbReference>
<dbReference type="InterPro" id="IPR050413">
    <property type="entry name" value="TCR_beta_variable"/>
</dbReference>
<dbReference type="FunCoup" id="A0A6I8N4H2">
    <property type="interactions" value="485"/>
</dbReference>
<reference evidence="6" key="2">
    <citation type="submission" date="2025-08" db="UniProtKB">
        <authorList>
            <consortium name="Ensembl"/>
        </authorList>
    </citation>
    <scope>IDENTIFICATION</scope>
    <source>
        <strain evidence="6">Glennie</strain>
    </source>
</reference>
<evidence type="ECO:0000313" key="6">
    <source>
        <dbReference type="Ensembl" id="ENSOANP00000036034.1"/>
    </source>
</evidence>
<dbReference type="InParanoid" id="A0A6I8N4H2"/>
<name>A0A6I8N4H2_ORNAN</name>
<dbReference type="InterPro" id="IPR013106">
    <property type="entry name" value="Ig_V-set"/>
</dbReference>
<feature type="compositionally biased region" description="Polar residues" evidence="3">
    <location>
        <begin position="98"/>
        <end position="110"/>
    </location>
</feature>
<dbReference type="GO" id="GO:0007166">
    <property type="term" value="P:cell surface receptor signaling pathway"/>
    <property type="evidence" value="ECO:0000318"/>
    <property type="project" value="GO_Central"/>
</dbReference>
<feature type="domain" description="Ig-like" evidence="5">
    <location>
        <begin position="32"/>
        <end position="135"/>
    </location>
</feature>
<evidence type="ECO:0000256" key="4">
    <source>
        <dbReference type="SAM" id="SignalP"/>
    </source>
</evidence>
<dbReference type="InterPro" id="IPR013783">
    <property type="entry name" value="Ig-like_fold"/>
</dbReference>
<dbReference type="InterPro" id="IPR036179">
    <property type="entry name" value="Ig-like_dom_sf"/>
</dbReference>
<dbReference type="PANTHER" id="PTHR23268:SF14">
    <property type="entry name" value="T CELL RECEPTOR BETA VARIABLE 12-3-RELATED"/>
    <property type="match status" value="1"/>
</dbReference>
<feature type="signal peptide" evidence="4">
    <location>
        <begin position="1"/>
        <end position="21"/>
    </location>
</feature>
<keyword evidence="1 4" id="KW-0732">Signal</keyword>
<keyword evidence="2" id="KW-0391">Immunity</keyword>
<dbReference type="PANTHER" id="PTHR23268">
    <property type="entry name" value="T-CELL RECEPTOR BETA CHAIN"/>
    <property type="match status" value="1"/>
</dbReference>
<dbReference type="SUPFAM" id="SSF48726">
    <property type="entry name" value="Immunoglobulin"/>
    <property type="match status" value="1"/>
</dbReference>
<reference evidence="6" key="3">
    <citation type="submission" date="2025-09" db="UniProtKB">
        <authorList>
            <consortium name="Ensembl"/>
        </authorList>
    </citation>
    <scope>IDENTIFICATION</scope>
    <source>
        <strain evidence="6">Glennie</strain>
    </source>
</reference>
<sequence length="189" mass="20178">MAPGPVWLVAVCVLGAAPASAFCLLSPSLAGPTVAGVAQTPRHLVTGRDQNVILSCKPISGHRSVYWYRQQAGREPQLLTYFEDSAELDRSGMPNERFSAQTQDSSSKLSVQHAEPGDSARYFCASSSSTAMGLRPCPTHKPPARTKGGGEGDQDLSYSHEATKPWATSPSPLCRGAACGERRRGRPDH</sequence>
<dbReference type="Bgee" id="ENSOANG00000043595">
    <property type="expression patterns" value="Expressed in testis"/>
</dbReference>
<dbReference type="AlphaFoldDB" id="A0A6I8N4H2"/>
<proteinExistence type="predicted"/>
<keyword evidence="7" id="KW-1185">Reference proteome</keyword>
<dbReference type="Gene3D" id="2.60.40.10">
    <property type="entry name" value="Immunoglobulins"/>
    <property type="match status" value="1"/>
</dbReference>
<feature type="region of interest" description="Disordered" evidence="3">
    <location>
        <begin position="90"/>
        <end position="112"/>
    </location>
</feature>
<dbReference type="Ensembl" id="ENSOANT00000052549.1">
    <property type="protein sequence ID" value="ENSOANP00000036034.1"/>
    <property type="gene ID" value="ENSOANG00000043595.1"/>
</dbReference>
<organism evidence="6 7">
    <name type="scientific">Ornithorhynchus anatinus</name>
    <name type="common">Duckbill platypus</name>
    <dbReference type="NCBI Taxonomy" id="9258"/>
    <lineage>
        <taxon>Eukaryota</taxon>
        <taxon>Metazoa</taxon>
        <taxon>Chordata</taxon>
        <taxon>Craniata</taxon>
        <taxon>Vertebrata</taxon>
        <taxon>Euteleostomi</taxon>
        <taxon>Mammalia</taxon>
        <taxon>Monotremata</taxon>
        <taxon>Ornithorhynchidae</taxon>
        <taxon>Ornithorhynchus</taxon>
    </lineage>
</organism>
<dbReference type="GeneTree" id="ENSGT00940000154460"/>
<evidence type="ECO:0000313" key="7">
    <source>
        <dbReference type="Proteomes" id="UP000002279"/>
    </source>
</evidence>
<dbReference type="InterPro" id="IPR007110">
    <property type="entry name" value="Ig-like_dom"/>
</dbReference>
<dbReference type="GO" id="GO:0005886">
    <property type="term" value="C:plasma membrane"/>
    <property type="evidence" value="ECO:0000318"/>
    <property type="project" value="GO_Central"/>
</dbReference>
<feature type="chain" id="PRO_5026169844" description="Ig-like domain-containing protein" evidence="4">
    <location>
        <begin position="22"/>
        <end position="189"/>
    </location>
</feature>